<name>A0ABV5GPX5_9FLAO</name>
<keyword evidence="1" id="KW-0285">Flavoprotein</keyword>
<proteinExistence type="predicted"/>
<sequence>MINNIELDVVIVGGGPAGMSAALVLGRGLMKTVIINEEKPRNLITQASHGILTRDGFHPSEFLEIAKRQLEQYKTVTYKKDSVVQVKKNELGYKVKTNEGDVFVAKRILFATGYKDNLAAINLNGIEAVYGKTVFPCPFCDGWERKNESLALFGSEEGVGHFAKIISNWTNDLIVFTNDKKPIGSAEKETLKRNNIKVVEEKIETLISENGCLKEVRLINGESIKRTGGFLFSTGEKQATDIPEKLGVEVSEIRTYQANDWGKTTIEGIYVIGDAKNNFTGIIGAASEGSLVAEMIIYEIIEERWLS</sequence>
<keyword evidence="2" id="KW-0560">Oxidoreductase</keyword>
<gene>
    <name evidence="4" type="ORF">ACFFVF_10390</name>
</gene>
<dbReference type="EMBL" id="JBHMEY010000028">
    <property type="protein sequence ID" value="MFB9096925.1"/>
    <property type="molecule type" value="Genomic_DNA"/>
</dbReference>
<reference evidence="4 5" key="1">
    <citation type="submission" date="2024-09" db="EMBL/GenBank/DDBJ databases">
        <authorList>
            <person name="Sun Q."/>
            <person name="Mori K."/>
        </authorList>
    </citation>
    <scope>NUCLEOTIDE SEQUENCE [LARGE SCALE GENOMIC DNA]</scope>
    <source>
        <strain evidence="4 5">CECT 7955</strain>
    </source>
</reference>
<dbReference type="InterPro" id="IPR050097">
    <property type="entry name" value="Ferredoxin-NADP_redctase_2"/>
</dbReference>
<dbReference type="PANTHER" id="PTHR48105">
    <property type="entry name" value="THIOREDOXIN REDUCTASE 1-RELATED-RELATED"/>
    <property type="match status" value="1"/>
</dbReference>
<organism evidence="4 5">
    <name type="scientific">Flavobacterium jumunjinense</name>
    <dbReference type="NCBI Taxonomy" id="998845"/>
    <lineage>
        <taxon>Bacteria</taxon>
        <taxon>Pseudomonadati</taxon>
        <taxon>Bacteroidota</taxon>
        <taxon>Flavobacteriia</taxon>
        <taxon>Flavobacteriales</taxon>
        <taxon>Flavobacteriaceae</taxon>
        <taxon>Flavobacterium</taxon>
    </lineage>
</organism>
<accession>A0ABV5GPX5</accession>
<evidence type="ECO:0000313" key="4">
    <source>
        <dbReference type="EMBL" id="MFB9096925.1"/>
    </source>
</evidence>
<dbReference type="RefSeq" id="WP_236452838.1">
    <property type="nucleotide sequence ID" value="NZ_CBCSGE010000031.1"/>
</dbReference>
<dbReference type="InterPro" id="IPR036188">
    <property type="entry name" value="FAD/NAD-bd_sf"/>
</dbReference>
<keyword evidence="5" id="KW-1185">Reference proteome</keyword>
<dbReference type="PRINTS" id="PR00469">
    <property type="entry name" value="PNDRDTASEII"/>
</dbReference>
<evidence type="ECO:0000256" key="2">
    <source>
        <dbReference type="ARBA" id="ARBA00023002"/>
    </source>
</evidence>
<dbReference type="Proteomes" id="UP001589607">
    <property type="component" value="Unassembled WGS sequence"/>
</dbReference>
<dbReference type="Gene3D" id="3.50.50.60">
    <property type="entry name" value="FAD/NAD(P)-binding domain"/>
    <property type="match status" value="2"/>
</dbReference>
<evidence type="ECO:0000259" key="3">
    <source>
        <dbReference type="Pfam" id="PF07992"/>
    </source>
</evidence>
<dbReference type="PRINTS" id="PR00368">
    <property type="entry name" value="FADPNR"/>
</dbReference>
<feature type="domain" description="FAD/NAD(P)-binding" evidence="3">
    <location>
        <begin position="8"/>
        <end position="288"/>
    </location>
</feature>
<evidence type="ECO:0000313" key="5">
    <source>
        <dbReference type="Proteomes" id="UP001589607"/>
    </source>
</evidence>
<comment type="caution">
    <text evidence="4">The sequence shown here is derived from an EMBL/GenBank/DDBJ whole genome shotgun (WGS) entry which is preliminary data.</text>
</comment>
<dbReference type="InterPro" id="IPR023753">
    <property type="entry name" value="FAD/NAD-binding_dom"/>
</dbReference>
<dbReference type="Pfam" id="PF07992">
    <property type="entry name" value="Pyr_redox_2"/>
    <property type="match status" value="1"/>
</dbReference>
<dbReference type="SUPFAM" id="SSF51905">
    <property type="entry name" value="FAD/NAD(P)-binding domain"/>
    <property type="match status" value="1"/>
</dbReference>
<protein>
    <submittedName>
        <fullName evidence="4">NAD(P)/FAD-dependent oxidoreductase</fullName>
    </submittedName>
</protein>
<evidence type="ECO:0000256" key="1">
    <source>
        <dbReference type="ARBA" id="ARBA00022630"/>
    </source>
</evidence>